<dbReference type="Proteomes" id="UP000198790">
    <property type="component" value="Unassembled WGS sequence"/>
</dbReference>
<dbReference type="GO" id="GO:0005524">
    <property type="term" value="F:ATP binding"/>
    <property type="evidence" value="ECO:0007669"/>
    <property type="project" value="UniProtKB-KW"/>
</dbReference>
<protein>
    <submittedName>
        <fullName evidence="4">Fic family protein</fullName>
    </submittedName>
</protein>
<dbReference type="OrthoDB" id="9814400at2"/>
<reference evidence="4 5" key="1">
    <citation type="submission" date="2016-10" db="EMBL/GenBank/DDBJ databases">
        <authorList>
            <person name="de Groot N.N."/>
        </authorList>
    </citation>
    <scope>NUCLEOTIDE SEQUENCE [LARGE SCALE GENOMIC DNA]</scope>
    <source>
        <strain evidence="4 5">DSM 23399</strain>
    </source>
</reference>
<organism evidence="4 5">
    <name type="scientific">Algoriphagus aquimarinus</name>
    <dbReference type="NCBI Taxonomy" id="237018"/>
    <lineage>
        <taxon>Bacteria</taxon>
        <taxon>Pseudomonadati</taxon>
        <taxon>Bacteroidota</taxon>
        <taxon>Cytophagia</taxon>
        <taxon>Cytophagales</taxon>
        <taxon>Cyclobacteriaceae</taxon>
        <taxon>Algoriphagus</taxon>
    </lineage>
</organism>
<dbReference type="Pfam" id="PF02661">
    <property type="entry name" value="Fic"/>
    <property type="match status" value="1"/>
</dbReference>
<dbReference type="RefSeq" id="WP_092896082.1">
    <property type="nucleotide sequence ID" value="NZ_FOKK01000005.1"/>
</dbReference>
<sequence>MPYDQNIPFNDLPFLPVSKEVEEDITVLKKLVTASRALASVNASVLRLPNPTMLVNTIALQEAKSSTAIENIFTTEEELYKAVSDLIQEERADSATKEVLRYREALWEGYATMKDKSRINQEVILGVFREVKNTNAGIRSPATQTIIKRGNSEFRSGETVYTPPRGEKILQDLMDNWTEYLGNDTDFPTDPLLKMCISHYQFEAILPFADGNGRTGRILNQLYLVNKRLLDLPVLYLSKYIIVHKEDYYYHLGAVTQRGDWKSWILFMLEAVEKTSKLTEDLIHEIIVQMEATLAHGKSKIKWYSKEVNELIFSQPYLKSKTLGELMGVSSRTTLTKYFSELAEAKILFPKKDGKEVYYVNEELVRILGD</sequence>
<feature type="binding site" evidence="1">
    <location>
        <position position="70"/>
    </location>
    <ligand>
        <name>ATP</name>
        <dbReference type="ChEBI" id="CHEBI:30616"/>
    </ligand>
</feature>
<feature type="domain" description="Fido" evidence="3">
    <location>
        <begin position="111"/>
        <end position="270"/>
    </location>
</feature>
<dbReference type="PANTHER" id="PTHR13504:SF35">
    <property type="entry name" value="PROTEIN ADENYLYLTRANSFERASE SOFIC"/>
    <property type="match status" value="1"/>
</dbReference>
<evidence type="ECO:0000256" key="1">
    <source>
        <dbReference type="PIRSR" id="PIRSR038925-1"/>
    </source>
</evidence>
<dbReference type="PANTHER" id="PTHR13504">
    <property type="entry name" value="FIDO DOMAIN-CONTAINING PROTEIN DDB_G0283145"/>
    <property type="match status" value="1"/>
</dbReference>
<dbReference type="InterPro" id="IPR003812">
    <property type="entry name" value="Fido"/>
</dbReference>
<dbReference type="PIRSF" id="PIRSF038925">
    <property type="entry name" value="AMP-prot_trans"/>
    <property type="match status" value="1"/>
</dbReference>
<evidence type="ECO:0000313" key="5">
    <source>
        <dbReference type="Proteomes" id="UP000198790"/>
    </source>
</evidence>
<dbReference type="Gene3D" id="1.10.3290.10">
    <property type="entry name" value="Fido-like domain"/>
    <property type="match status" value="1"/>
</dbReference>
<dbReference type="InterPro" id="IPR026287">
    <property type="entry name" value="SoFic-like"/>
</dbReference>
<dbReference type="AlphaFoldDB" id="A0A1I0YTV8"/>
<dbReference type="EMBL" id="FOKK01000005">
    <property type="protein sequence ID" value="SFB16835.1"/>
    <property type="molecule type" value="Genomic_DNA"/>
</dbReference>
<feature type="binding site" evidence="1">
    <location>
        <position position="248"/>
    </location>
    <ligand>
        <name>ATP</name>
        <dbReference type="ChEBI" id="CHEBI:30616"/>
    </ligand>
</feature>
<keyword evidence="1" id="KW-0547">Nucleotide-binding</keyword>
<dbReference type="InterPro" id="IPR036597">
    <property type="entry name" value="Fido-like_dom_sf"/>
</dbReference>
<name>A0A1I0YTV8_9BACT</name>
<evidence type="ECO:0000256" key="2">
    <source>
        <dbReference type="PIRSR" id="PIRSR640198-2"/>
    </source>
</evidence>
<feature type="binding site" evidence="1">
    <location>
        <begin position="211"/>
        <end position="217"/>
    </location>
    <ligand>
        <name>ATP</name>
        <dbReference type="ChEBI" id="CHEBI:30616"/>
    </ligand>
</feature>
<gene>
    <name evidence="4" type="ORF">SAMN04489723_10557</name>
</gene>
<dbReference type="SUPFAM" id="SSF140931">
    <property type="entry name" value="Fic-like"/>
    <property type="match status" value="1"/>
</dbReference>
<dbReference type="InterPro" id="IPR025758">
    <property type="entry name" value="Fic/DOC_N"/>
</dbReference>
<feature type="binding site" evidence="2">
    <location>
        <begin position="249"/>
        <end position="250"/>
    </location>
    <ligand>
        <name>ATP</name>
        <dbReference type="ChEBI" id="CHEBI:30616"/>
    </ligand>
</feature>
<dbReference type="STRING" id="237018.SAMN04489723_10557"/>
<dbReference type="Pfam" id="PF21248">
    <property type="entry name" value="SoFic-like_C"/>
    <property type="match status" value="1"/>
</dbReference>
<dbReference type="PROSITE" id="PS51459">
    <property type="entry name" value="FIDO"/>
    <property type="match status" value="1"/>
</dbReference>
<keyword evidence="1" id="KW-0067">ATP-binding</keyword>
<accession>A0A1I0YTV8</accession>
<evidence type="ECO:0000259" key="3">
    <source>
        <dbReference type="PROSITE" id="PS51459"/>
    </source>
</evidence>
<dbReference type="Pfam" id="PF13784">
    <property type="entry name" value="Fic_N"/>
    <property type="match status" value="1"/>
</dbReference>
<proteinExistence type="predicted"/>
<evidence type="ECO:0000313" key="4">
    <source>
        <dbReference type="EMBL" id="SFB16835.1"/>
    </source>
</evidence>
<dbReference type="InterPro" id="IPR048770">
    <property type="entry name" value="SoFic-like_C"/>
</dbReference>
<dbReference type="InterPro" id="IPR040198">
    <property type="entry name" value="Fido_containing"/>
</dbReference>
<feature type="binding site" evidence="2">
    <location>
        <begin position="210"/>
        <end position="217"/>
    </location>
    <ligand>
        <name>ATP</name>
        <dbReference type="ChEBI" id="CHEBI:30616"/>
    </ligand>
</feature>
<keyword evidence="5" id="KW-1185">Reference proteome</keyword>